<dbReference type="GO" id="GO:0005524">
    <property type="term" value="F:ATP binding"/>
    <property type="evidence" value="ECO:0007669"/>
    <property type="project" value="UniProtKB-KW"/>
</dbReference>
<dbReference type="CDD" id="cd14014">
    <property type="entry name" value="STKc_PknB_like"/>
    <property type="match status" value="1"/>
</dbReference>
<dbReference type="PANTHER" id="PTHR24348">
    <property type="entry name" value="SERINE/THREONINE-PROTEIN KINASE UNC-51-RELATED"/>
    <property type="match status" value="1"/>
</dbReference>
<name>A0A833L1N4_UNCSA</name>
<dbReference type="AlphaFoldDB" id="A0A833L1N4"/>
<accession>A0A833L1N4</accession>
<comment type="caution">
    <text evidence="7">The sequence shown here is derived from an EMBL/GenBank/DDBJ whole genome shotgun (WGS) entry which is preliminary data.</text>
</comment>
<gene>
    <name evidence="7" type="ORF">FD145_593</name>
</gene>
<evidence type="ECO:0000256" key="4">
    <source>
        <dbReference type="ARBA" id="ARBA00022840"/>
    </source>
</evidence>
<organism evidence="7 8">
    <name type="scientific">Candidatus Saganbacteria bacterium</name>
    <dbReference type="NCBI Taxonomy" id="2575572"/>
    <lineage>
        <taxon>Bacteria</taxon>
        <taxon>Bacillati</taxon>
        <taxon>Saganbacteria</taxon>
    </lineage>
</organism>
<keyword evidence="5" id="KW-0175">Coiled coil</keyword>
<evidence type="ECO:0000256" key="1">
    <source>
        <dbReference type="ARBA" id="ARBA00022679"/>
    </source>
</evidence>
<dbReference type="SMART" id="SM00220">
    <property type="entry name" value="S_TKc"/>
    <property type="match status" value="1"/>
</dbReference>
<dbReference type="Gene3D" id="1.10.510.10">
    <property type="entry name" value="Transferase(Phosphotransferase) domain 1"/>
    <property type="match status" value="1"/>
</dbReference>
<dbReference type="GO" id="GO:0004674">
    <property type="term" value="F:protein serine/threonine kinase activity"/>
    <property type="evidence" value="ECO:0007669"/>
    <property type="project" value="UniProtKB-KW"/>
</dbReference>
<reference evidence="7 8" key="1">
    <citation type="submission" date="2019-12" db="EMBL/GenBank/DDBJ databases">
        <authorList>
            <person name="Wolfe R."/>
            <person name="Danczak R."/>
            <person name="Wilkins M."/>
        </authorList>
    </citation>
    <scope>NUCLEOTIDE SEQUENCE [LARGE SCALE GENOMIC DNA]</scope>
    <source>
        <strain evidence="7">X2_MaxBin.013</strain>
    </source>
</reference>
<dbReference type="GO" id="GO:0005829">
    <property type="term" value="C:cytosol"/>
    <property type="evidence" value="ECO:0007669"/>
    <property type="project" value="TreeGrafter"/>
</dbReference>
<dbReference type="Proteomes" id="UP000488506">
    <property type="component" value="Unassembled WGS sequence"/>
</dbReference>
<dbReference type="Pfam" id="PF00069">
    <property type="entry name" value="Pkinase"/>
    <property type="match status" value="1"/>
</dbReference>
<evidence type="ECO:0000256" key="3">
    <source>
        <dbReference type="ARBA" id="ARBA00022777"/>
    </source>
</evidence>
<dbReference type="EMBL" id="WPAF01000007">
    <property type="protein sequence ID" value="KAF0134575.1"/>
    <property type="molecule type" value="Genomic_DNA"/>
</dbReference>
<dbReference type="GO" id="GO:0016020">
    <property type="term" value="C:membrane"/>
    <property type="evidence" value="ECO:0007669"/>
    <property type="project" value="TreeGrafter"/>
</dbReference>
<dbReference type="SUPFAM" id="SSF56112">
    <property type="entry name" value="Protein kinase-like (PK-like)"/>
    <property type="match status" value="1"/>
</dbReference>
<feature type="coiled-coil region" evidence="5">
    <location>
        <begin position="271"/>
        <end position="298"/>
    </location>
</feature>
<protein>
    <submittedName>
        <fullName evidence="7">Serine/threonine protein kinase bacterial</fullName>
    </submittedName>
</protein>
<dbReference type="PROSITE" id="PS00108">
    <property type="entry name" value="PROTEIN_KINASE_ST"/>
    <property type="match status" value="1"/>
</dbReference>
<evidence type="ECO:0000313" key="8">
    <source>
        <dbReference type="Proteomes" id="UP000488506"/>
    </source>
</evidence>
<dbReference type="GO" id="GO:0005776">
    <property type="term" value="C:autophagosome"/>
    <property type="evidence" value="ECO:0007669"/>
    <property type="project" value="TreeGrafter"/>
</dbReference>
<proteinExistence type="predicted"/>
<evidence type="ECO:0000256" key="5">
    <source>
        <dbReference type="SAM" id="Coils"/>
    </source>
</evidence>
<sequence length="311" mass="34791">MNTTLPLGNLKTPQLACQAPPHIYPGQKIGSSYIIKGKIAEGGMGVVYKAFDEQGNPAAVKIAVFGTEWFKREQEILRRLEGNPHVPQLLEVPVTNNNYYVMQFIDGITLHDEIEINGKISLPKAMDLMAQICFGLKLAAEKNICHRDIKPENIMLTNEGKSFIIDFGIGKIGNSNGGNYGTALFSSPQQMKGEPTGHRDDIYSLGVVFYCMLSGHSQPFICANNDDALYIEKTTTDLPPIKIKFPTLKDRVNSMLKKMLAVSREERCQTYEEILEAIEEIKGEIKKLEEQEQAIRKASIIATLREKKRDT</sequence>
<keyword evidence="7" id="KW-0723">Serine/threonine-protein kinase</keyword>
<dbReference type="PANTHER" id="PTHR24348:SF22">
    <property type="entry name" value="NON-SPECIFIC SERINE_THREONINE PROTEIN KINASE"/>
    <property type="match status" value="1"/>
</dbReference>
<dbReference type="InterPro" id="IPR045269">
    <property type="entry name" value="Atg1-like"/>
</dbReference>
<keyword evidence="4" id="KW-0067">ATP-binding</keyword>
<keyword evidence="1" id="KW-0808">Transferase</keyword>
<dbReference type="InterPro" id="IPR008271">
    <property type="entry name" value="Ser/Thr_kinase_AS"/>
</dbReference>
<dbReference type="InterPro" id="IPR000719">
    <property type="entry name" value="Prot_kinase_dom"/>
</dbReference>
<keyword evidence="3 7" id="KW-0418">Kinase</keyword>
<dbReference type="GO" id="GO:0000407">
    <property type="term" value="C:phagophore assembly site"/>
    <property type="evidence" value="ECO:0007669"/>
    <property type="project" value="TreeGrafter"/>
</dbReference>
<evidence type="ECO:0000256" key="2">
    <source>
        <dbReference type="ARBA" id="ARBA00022741"/>
    </source>
</evidence>
<evidence type="ECO:0000313" key="7">
    <source>
        <dbReference type="EMBL" id="KAF0134575.1"/>
    </source>
</evidence>
<dbReference type="InterPro" id="IPR011009">
    <property type="entry name" value="Kinase-like_dom_sf"/>
</dbReference>
<evidence type="ECO:0000259" key="6">
    <source>
        <dbReference type="PROSITE" id="PS50011"/>
    </source>
</evidence>
<keyword evidence="2" id="KW-0547">Nucleotide-binding</keyword>
<feature type="domain" description="Protein kinase" evidence="6">
    <location>
        <begin position="33"/>
        <end position="281"/>
    </location>
</feature>
<dbReference type="PROSITE" id="PS50011">
    <property type="entry name" value="PROTEIN_KINASE_DOM"/>
    <property type="match status" value="1"/>
</dbReference>